<name>X1T6U8_9ZZZZ</name>
<dbReference type="GO" id="GO:0000467">
    <property type="term" value="P:exonucleolytic trimming to generate mature 3'-end of 5.8S rRNA from tricistronic rRNA transcript (SSU-rRNA, 5.8S rRNA, LSU-rRNA)"/>
    <property type="evidence" value="ECO:0007669"/>
    <property type="project" value="InterPro"/>
</dbReference>
<dbReference type="EMBL" id="BARW01010094">
    <property type="protein sequence ID" value="GAI87101.1"/>
    <property type="molecule type" value="Genomic_DNA"/>
</dbReference>
<dbReference type="GO" id="GO:0071051">
    <property type="term" value="P:poly(A)-dependent snoRNA 3'-end processing"/>
    <property type="evidence" value="ECO:0007669"/>
    <property type="project" value="TreeGrafter"/>
</dbReference>
<dbReference type="InterPro" id="IPR012337">
    <property type="entry name" value="RNaseH-like_sf"/>
</dbReference>
<gene>
    <name evidence="2" type="ORF">S12H4_20035</name>
</gene>
<dbReference type="AlphaFoldDB" id="X1T6U8"/>
<feature type="non-terminal residue" evidence="2">
    <location>
        <position position="96"/>
    </location>
</feature>
<dbReference type="InterPro" id="IPR036397">
    <property type="entry name" value="RNaseH_sf"/>
</dbReference>
<dbReference type="PANTHER" id="PTHR12124:SF47">
    <property type="entry name" value="EXOSOME COMPONENT 10"/>
    <property type="match status" value="1"/>
</dbReference>
<dbReference type="GO" id="GO:0071044">
    <property type="term" value="P:histone mRNA catabolic process"/>
    <property type="evidence" value="ECO:0007669"/>
    <property type="project" value="TreeGrafter"/>
</dbReference>
<dbReference type="GO" id="GO:0003727">
    <property type="term" value="F:single-stranded RNA binding"/>
    <property type="evidence" value="ECO:0007669"/>
    <property type="project" value="TreeGrafter"/>
</dbReference>
<dbReference type="Pfam" id="PF01612">
    <property type="entry name" value="DNA_pol_A_exo1"/>
    <property type="match status" value="1"/>
</dbReference>
<dbReference type="GO" id="GO:0071039">
    <property type="term" value="P:nuclear polyadenylation-dependent CUT catabolic process"/>
    <property type="evidence" value="ECO:0007669"/>
    <property type="project" value="TreeGrafter"/>
</dbReference>
<dbReference type="GO" id="GO:0071037">
    <property type="term" value="P:nuclear polyadenylation-dependent snRNA catabolic process"/>
    <property type="evidence" value="ECO:0007669"/>
    <property type="project" value="TreeGrafter"/>
</dbReference>
<accession>X1T6U8</accession>
<comment type="caution">
    <text evidence="2">The sequence shown here is derived from an EMBL/GenBank/DDBJ whole genome shotgun (WGS) entry which is preliminary data.</text>
</comment>
<dbReference type="Gene3D" id="3.30.420.10">
    <property type="entry name" value="Ribonuclease H-like superfamily/Ribonuclease H"/>
    <property type="match status" value="1"/>
</dbReference>
<dbReference type="GO" id="GO:0000176">
    <property type="term" value="C:nuclear exosome (RNase complex)"/>
    <property type="evidence" value="ECO:0007669"/>
    <property type="project" value="TreeGrafter"/>
</dbReference>
<feature type="domain" description="3'-5' exonuclease" evidence="1">
    <location>
        <begin position="10"/>
        <end position="95"/>
    </location>
</feature>
<dbReference type="SUPFAM" id="SSF53098">
    <property type="entry name" value="Ribonuclease H-like"/>
    <property type="match status" value="1"/>
</dbReference>
<dbReference type="GO" id="GO:0071035">
    <property type="term" value="P:nuclear polyadenylation-dependent rRNA catabolic process"/>
    <property type="evidence" value="ECO:0007669"/>
    <property type="project" value="TreeGrafter"/>
</dbReference>
<dbReference type="GO" id="GO:0071036">
    <property type="term" value="P:nuclear polyadenylation-dependent snoRNA catabolic process"/>
    <property type="evidence" value="ECO:0007669"/>
    <property type="project" value="TreeGrafter"/>
</dbReference>
<proteinExistence type="predicted"/>
<organism evidence="2">
    <name type="scientific">marine sediment metagenome</name>
    <dbReference type="NCBI Taxonomy" id="412755"/>
    <lineage>
        <taxon>unclassified sequences</taxon>
        <taxon>metagenomes</taxon>
        <taxon>ecological metagenomes</taxon>
    </lineage>
</organism>
<dbReference type="GO" id="GO:0005730">
    <property type="term" value="C:nucleolus"/>
    <property type="evidence" value="ECO:0007669"/>
    <property type="project" value="TreeGrafter"/>
</dbReference>
<dbReference type="GO" id="GO:0000175">
    <property type="term" value="F:3'-5'-RNA exonuclease activity"/>
    <property type="evidence" value="ECO:0007669"/>
    <property type="project" value="InterPro"/>
</dbReference>
<protein>
    <recommendedName>
        <fullName evidence="1">3'-5' exonuclease domain-containing protein</fullName>
    </recommendedName>
</protein>
<dbReference type="GO" id="GO:0071040">
    <property type="term" value="P:nuclear polyadenylation-dependent antisense transcript catabolic process"/>
    <property type="evidence" value="ECO:0007669"/>
    <property type="project" value="TreeGrafter"/>
</dbReference>
<dbReference type="InterPro" id="IPR002562">
    <property type="entry name" value="3'-5'_exonuclease_dom"/>
</dbReference>
<dbReference type="PANTHER" id="PTHR12124">
    <property type="entry name" value="POLYMYOSITIS/SCLERODERMA AUTOANTIGEN-RELATED"/>
    <property type="match status" value="1"/>
</dbReference>
<dbReference type="GO" id="GO:0071038">
    <property type="term" value="P:TRAMP-dependent tRNA surveillance pathway"/>
    <property type="evidence" value="ECO:0007669"/>
    <property type="project" value="TreeGrafter"/>
</dbReference>
<dbReference type="InterPro" id="IPR045092">
    <property type="entry name" value="Rrp6-like"/>
</dbReference>
<evidence type="ECO:0000259" key="1">
    <source>
        <dbReference type="Pfam" id="PF01612"/>
    </source>
</evidence>
<sequence length="96" mass="10617">MIDSLPLPVEIVSQPAQLGVAVRELVGSHIIALDTESNSYHHYPEQLCLIQIASRHKVYIIDTIALDDLAPLRDILADVSIKKVVHAADNDIRILD</sequence>
<reference evidence="2" key="1">
    <citation type="journal article" date="2014" name="Front. Microbiol.">
        <title>High frequency of phylogenetically diverse reductive dehalogenase-homologous genes in deep subseafloor sedimentary metagenomes.</title>
        <authorList>
            <person name="Kawai M."/>
            <person name="Futagami T."/>
            <person name="Toyoda A."/>
            <person name="Takaki Y."/>
            <person name="Nishi S."/>
            <person name="Hori S."/>
            <person name="Arai W."/>
            <person name="Tsubouchi T."/>
            <person name="Morono Y."/>
            <person name="Uchiyama I."/>
            <person name="Ito T."/>
            <person name="Fujiyama A."/>
            <person name="Inagaki F."/>
            <person name="Takami H."/>
        </authorList>
    </citation>
    <scope>NUCLEOTIDE SEQUENCE</scope>
    <source>
        <strain evidence="2">Expedition CK06-06</strain>
    </source>
</reference>
<evidence type="ECO:0000313" key="2">
    <source>
        <dbReference type="EMBL" id="GAI87101.1"/>
    </source>
</evidence>